<dbReference type="EMBL" id="JAHKRT010000002">
    <property type="protein sequence ID" value="MBU3077108.1"/>
    <property type="molecule type" value="Genomic_DNA"/>
</dbReference>
<accession>A0ABS6BFQ3</accession>
<dbReference type="CDD" id="cd04301">
    <property type="entry name" value="NAT_SF"/>
    <property type="match status" value="1"/>
</dbReference>
<comment type="caution">
    <text evidence="1">The sequence shown here is derived from an EMBL/GenBank/DDBJ whole genome shotgun (WGS) entry which is preliminary data.</text>
</comment>
<keyword evidence="2" id="KW-1185">Reference proteome</keyword>
<reference evidence="1 2" key="1">
    <citation type="submission" date="2021-06" db="EMBL/GenBank/DDBJ databases">
        <title>Sphingomonas sp. XMGL2, whole genome shotgun sequencing project.</title>
        <authorList>
            <person name="Zhao G."/>
            <person name="Shen L."/>
        </authorList>
    </citation>
    <scope>NUCLEOTIDE SEQUENCE [LARGE SCALE GENOMIC DNA]</scope>
    <source>
        <strain evidence="1 2">XMGL2</strain>
    </source>
</reference>
<organism evidence="1 2">
    <name type="scientific">Sphingomonas quercus</name>
    <dbReference type="NCBI Taxonomy" id="2842451"/>
    <lineage>
        <taxon>Bacteria</taxon>
        <taxon>Pseudomonadati</taxon>
        <taxon>Pseudomonadota</taxon>
        <taxon>Alphaproteobacteria</taxon>
        <taxon>Sphingomonadales</taxon>
        <taxon>Sphingomonadaceae</taxon>
        <taxon>Sphingomonas</taxon>
    </lineage>
</organism>
<dbReference type="Pfam" id="PF13527">
    <property type="entry name" value="Acetyltransf_9"/>
    <property type="match status" value="1"/>
</dbReference>
<evidence type="ECO:0000313" key="2">
    <source>
        <dbReference type="Proteomes" id="UP000776276"/>
    </source>
</evidence>
<sequence length="212" mass="22705">MASRLARRHATAQESGPLILHAAPIALDARASETRIRTTIIIDTLDFTPLADFPETEVEALLDAAFGTDRRGRTAYRLREGVSAIPGLSFAAVDDYGQLVGSFQSWPVELAGDDGRVVPLVLVGPIAIQPDRQQGGLGRALTRHALAAIDAAGVEATVLIGDPEYYGRFFGYSDAVTGQWRVPGPVEQRRLLARLTGGPALPVSGLLRPRSR</sequence>
<proteinExistence type="predicted"/>
<protein>
    <submittedName>
        <fullName evidence="1">N-acetyltransferase</fullName>
    </submittedName>
</protein>
<name>A0ABS6BFQ3_9SPHN</name>
<dbReference type="Proteomes" id="UP000776276">
    <property type="component" value="Unassembled WGS sequence"/>
</dbReference>
<evidence type="ECO:0000313" key="1">
    <source>
        <dbReference type="EMBL" id="MBU3077108.1"/>
    </source>
</evidence>
<gene>
    <name evidence="1" type="ORF">KOF26_04445</name>
</gene>